<sequence length="335" mass="38578">MELEHWSDYYSMAWNYSFGTVGVVMNSILLFVIQKKTPEYMRTYSFVLQTGSCWDLVTAFSGIIASARYFATGKSAVLMFHGLGKYFPFERETNSRICFTFFTIEVHGFLFSIFIIIFCLYYRKRAVTRSYDPISKISVQIFCITSTICMFIYTVLMSYLHLIPISTINALLEEARPELINSTWNYFAIMDLSAFPDFLTEGFALSQSTIVMIYLFYCRHKILKTLKTLHLSPATMELQKSLMKILLIQTFIPAFHILFTIPYTIVTFTNTTQTAFFENSVETTVLVLAAVTPIITIWFIKPYRFVLAKLFGPDIITPILVVSQNSLYVDDSAQI</sequence>
<evidence type="ECO:0000313" key="7">
    <source>
        <dbReference type="EMBL" id="CAI5453261.1"/>
    </source>
</evidence>
<comment type="subcellular location">
    <subcellularLocation>
        <location evidence="1">Membrane</location>
        <topology evidence="1">Multi-pass membrane protein</topology>
    </subcellularLocation>
</comment>
<accession>A0A9P1IY72</accession>
<keyword evidence="5 6" id="KW-0472">Membrane</keyword>
<evidence type="ECO:0000256" key="4">
    <source>
        <dbReference type="ARBA" id="ARBA00022989"/>
    </source>
</evidence>
<name>A0A9P1IY72_9PELO</name>
<dbReference type="SUPFAM" id="SSF81321">
    <property type="entry name" value="Family A G protein-coupled receptor-like"/>
    <property type="match status" value="1"/>
</dbReference>
<evidence type="ECO:0000256" key="2">
    <source>
        <dbReference type="ARBA" id="ARBA00009166"/>
    </source>
</evidence>
<dbReference type="Proteomes" id="UP001152747">
    <property type="component" value="Unassembled WGS sequence"/>
</dbReference>
<dbReference type="PANTHER" id="PTHR22945">
    <property type="entry name" value="SERPENTINE RECEPTOR, CLASS D DELTA"/>
    <property type="match status" value="1"/>
</dbReference>
<keyword evidence="4 6" id="KW-1133">Transmembrane helix</keyword>
<feature type="transmembrane region" description="Helical" evidence="6">
    <location>
        <begin position="53"/>
        <end position="71"/>
    </location>
</feature>
<feature type="transmembrane region" description="Helical" evidence="6">
    <location>
        <begin position="198"/>
        <end position="217"/>
    </location>
</feature>
<keyword evidence="3 6" id="KW-0812">Transmembrane</keyword>
<dbReference type="EMBL" id="CANHGI010000005">
    <property type="protein sequence ID" value="CAI5453261.1"/>
    <property type="molecule type" value="Genomic_DNA"/>
</dbReference>
<organism evidence="7 8">
    <name type="scientific">Caenorhabditis angaria</name>
    <dbReference type="NCBI Taxonomy" id="860376"/>
    <lineage>
        <taxon>Eukaryota</taxon>
        <taxon>Metazoa</taxon>
        <taxon>Ecdysozoa</taxon>
        <taxon>Nematoda</taxon>
        <taxon>Chromadorea</taxon>
        <taxon>Rhabditida</taxon>
        <taxon>Rhabditina</taxon>
        <taxon>Rhabditomorpha</taxon>
        <taxon>Rhabditoidea</taxon>
        <taxon>Rhabditidae</taxon>
        <taxon>Peloderinae</taxon>
        <taxon>Caenorhabditis</taxon>
    </lineage>
</organism>
<feature type="transmembrane region" description="Helical" evidence="6">
    <location>
        <begin position="141"/>
        <end position="162"/>
    </location>
</feature>
<feature type="transmembrane region" description="Helical" evidence="6">
    <location>
        <begin position="245"/>
        <end position="263"/>
    </location>
</feature>
<dbReference type="Pfam" id="PF10317">
    <property type="entry name" value="7TM_GPCR_Srd"/>
    <property type="match status" value="1"/>
</dbReference>
<feature type="transmembrane region" description="Helical" evidence="6">
    <location>
        <begin position="283"/>
        <end position="300"/>
    </location>
</feature>
<dbReference type="AlphaFoldDB" id="A0A9P1IY72"/>
<keyword evidence="8" id="KW-1185">Reference proteome</keyword>
<dbReference type="OrthoDB" id="5866527at2759"/>
<evidence type="ECO:0000256" key="5">
    <source>
        <dbReference type="ARBA" id="ARBA00023136"/>
    </source>
</evidence>
<dbReference type="InterPro" id="IPR050920">
    <property type="entry name" value="Nematode_rcpt-like_delta"/>
</dbReference>
<comment type="caution">
    <text evidence="7">The sequence shown here is derived from an EMBL/GenBank/DDBJ whole genome shotgun (WGS) entry which is preliminary data.</text>
</comment>
<protein>
    <submittedName>
        <fullName evidence="7">Uncharacterized protein</fullName>
    </submittedName>
</protein>
<feature type="transmembrane region" description="Helical" evidence="6">
    <location>
        <begin position="12"/>
        <end position="33"/>
    </location>
</feature>
<evidence type="ECO:0000256" key="3">
    <source>
        <dbReference type="ARBA" id="ARBA00022692"/>
    </source>
</evidence>
<evidence type="ECO:0000256" key="6">
    <source>
        <dbReference type="SAM" id="Phobius"/>
    </source>
</evidence>
<dbReference type="PANTHER" id="PTHR22945:SF40">
    <property type="entry name" value="SERPENTINE RECEPTOR, CLASS D (DELTA)-RELATED"/>
    <property type="match status" value="1"/>
</dbReference>
<comment type="similarity">
    <text evidence="2">Belongs to the nematode receptor-like protein srd family.</text>
</comment>
<dbReference type="InterPro" id="IPR019421">
    <property type="entry name" value="7TM_GPCR_serpentine_rcpt_Srd"/>
</dbReference>
<evidence type="ECO:0000256" key="1">
    <source>
        <dbReference type="ARBA" id="ARBA00004141"/>
    </source>
</evidence>
<feature type="transmembrane region" description="Helical" evidence="6">
    <location>
        <begin position="99"/>
        <end position="121"/>
    </location>
</feature>
<reference evidence="7" key="1">
    <citation type="submission" date="2022-11" db="EMBL/GenBank/DDBJ databases">
        <authorList>
            <person name="Kikuchi T."/>
        </authorList>
    </citation>
    <scope>NUCLEOTIDE SEQUENCE</scope>
    <source>
        <strain evidence="7">PS1010</strain>
    </source>
</reference>
<proteinExistence type="inferred from homology"/>
<evidence type="ECO:0000313" key="8">
    <source>
        <dbReference type="Proteomes" id="UP001152747"/>
    </source>
</evidence>
<gene>
    <name evidence="7" type="ORF">CAMP_LOCUS15898</name>
</gene>
<dbReference type="GO" id="GO:0016020">
    <property type="term" value="C:membrane"/>
    <property type="evidence" value="ECO:0007669"/>
    <property type="project" value="UniProtKB-SubCell"/>
</dbReference>